<dbReference type="GO" id="GO:0016829">
    <property type="term" value="F:lyase activity"/>
    <property type="evidence" value="ECO:0007669"/>
    <property type="project" value="InterPro"/>
</dbReference>
<dbReference type="InterPro" id="IPR045337">
    <property type="entry name" value="MmgE_PrpD_C"/>
</dbReference>
<dbReference type="SUPFAM" id="SSF103378">
    <property type="entry name" value="2-methylcitrate dehydratase PrpD"/>
    <property type="match status" value="1"/>
</dbReference>
<dbReference type="PANTHER" id="PTHR16943:SF8">
    <property type="entry name" value="2-METHYLCITRATE DEHYDRATASE"/>
    <property type="match status" value="1"/>
</dbReference>
<dbReference type="InterPro" id="IPR042183">
    <property type="entry name" value="MmgE/PrpD_sf_1"/>
</dbReference>
<organism evidence="4 5">
    <name type="scientific">Orrella marina</name>
    <dbReference type="NCBI Taxonomy" id="2163011"/>
    <lineage>
        <taxon>Bacteria</taxon>
        <taxon>Pseudomonadati</taxon>
        <taxon>Pseudomonadota</taxon>
        <taxon>Betaproteobacteria</taxon>
        <taxon>Burkholderiales</taxon>
        <taxon>Alcaligenaceae</taxon>
        <taxon>Orrella</taxon>
    </lineage>
</organism>
<accession>A0A2R4XHB1</accession>
<dbReference type="Gene3D" id="3.30.1330.120">
    <property type="entry name" value="2-methylcitrate dehydratase PrpD"/>
    <property type="match status" value="1"/>
</dbReference>
<evidence type="ECO:0008006" key="6">
    <source>
        <dbReference type="Google" id="ProtNLM"/>
    </source>
</evidence>
<dbReference type="Gene3D" id="1.10.4100.10">
    <property type="entry name" value="2-methylcitrate dehydratase PrpD"/>
    <property type="match status" value="1"/>
</dbReference>
<evidence type="ECO:0000256" key="1">
    <source>
        <dbReference type="ARBA" id="ARBA00006174"/>
    </source>
</evidence>
<dbReference type="InterPro" id="IPR045336">
    <property type="entry name" value="MmgE_PrpD_N"/>
</dbReference>
<keyword evidence="5" id="KW-1185">Reference proteome</keyword>
<dbReference type="InterPro" id="IPR036148">
    <property type="entry name" value="MmgE/PrpD_sf"/>
</dbReference>
<proteinExistence type="inferred from homology"/>
<evidence type="ECO:0000313" key="5">
    <source>
        <dbReference type="Proteomes" id="UP000244571"/>
    </source>
</evidence>
<dbReference type="InterPro" id="IPR042188">
    <property type="entry name" value="MmgE/PrpD_sf_2"/>
</dbReference>
<dbReference type="Pfam" id="PF03972">
    <property type="entry name" value="MmgE_PrpD_N"/>
    <property type="match status" value="1"/>
</dbReference>
<evidence type="ECO:0000313" key="4">
    <source>
        <dbReference type="EMBL" id="AWB33190.1"/>
    </source>
</evidence>
<gene>
    <name evidence="4" type="ORF">DBV39_05110</name>
</gene>
<evidence type="ECO:0000259" key="3">
    <source>
        <dbReference type="Pfam" id="PF19305"/>
    </source>
</evidence>
<dbReference type="KEGG" id="boz:DBV39_05110"/>
<feature type="domain" description="MmgE/PrpD N-terminal" evidence="2">
    <location>
        <begin position="41"/>
        <end position="280"/>
    </location>
</feature>
<dbReference type="Proteomes" id="UP000244571">
    <property type="component" value="Chromosome"/>
</dbReference>
<feature type="domain" description="MmgE/PrpD C-terminal" evidence="3">
    <location>
        <begin position="304"/>
        <end position="472"/>
    </location>
</feature>
<evidence type="ECO:0000259" key="2">
    <source>
        <dbReference type="Pfam" id="PF03972"/>
    </source>
</evidence>
<dbReference type="EMBL" id="CP028901">
    <property type="protein sequence ID" value="AWB33190.1"/>
    <property type="molecule type" value="Genomic_DNA"/>
</dbReference>
<reference evidence="4 5" key="1">
    <citation type="submission" date="2018-04" db="EMBL/GenBank/DDBJ databases">
        <title>Bordetella sp. HZ20 isolated from seawater.</title>
        <authorList>
            <person name="Sun C."/>
        </authorList>
    </citation>
    <scope>NUCLEOTIDE SEQUENCE [LARGE SCALE GENOMIC DNA]</scope>
    <source>
        <strain evidence="4 5">HZ20</strain>
    </source>
</reference>
<dbReference type="Pfam" id="PF19305">
    <property type="entry name" value="MmgE_PrpD_C"/>
    <property type="match status" value="1"/>
</dbReference>
<dbReference type="AlphaFoldDB" id="A0A2R4XHB1"/>
<dbReference type="InterPro" id="IPR005656">
    <property type="entry name" value="MmgE_PrpD"/>
</dbReference>
<protein>
    <recommendedName>
        <fullName evidence="6">MmgE/PrpD family protein</fullName>
    </recommendedName>
</protein>
<dbReference type="PANTHER" id="PTHR16943">
    <property type="entry name" value="2-METHYLCITRATE DEHYDRATASE-RELATED"/>
    <property type="match status" value="1"/>
</dbReference>
<sequence length="493" mass="52881">MPGHGAYQRDGDRTDMTATTATASQAATNTAPSTQSPAITRELAQWAAGLKHSDLPQDVVHQIKRLTLDYYCAVIAGSTTPTSRMAQAYFSSAEKGDSAGVVGTDITLSTHSAAFVNGTAAHGLELDDGYTPGSYHPGAACMPAIMAVAQAYRSSAQDIVAAIAIGFELSCRMARAGHPHTWQNGFHNTGVNGVFGCASGVGKLLDLSDQQMNWALGMAGSFSSGLFEFLGEGSEVKRLHPGKCARDGVVVAELAKRGIDGPLTGIEGKNGYFKAYASGKANGPSTLEELGQTWELLMTYVKPYPCCRHLHAPIDAILEIKRTTSLDAQQIDSIIIQTNQVAARHAHTHYTAFLDAQMSIPYAVAAAVVFDEIGLDAFDRQARERQDIAALVPKVKVEVSESMQAVYPMQRPAHVIIVMKDGSRHEFTQRQPYGEPDNPLDDAALTGKFHAVCDPIIGRERAEQIAQACWNLDFEGIFRLTALKADEVTDAAL</sequence>
<name>A0A2R4XHB1_9BURK</name>
<comment type="similarity">
    <text evidence="1">Belongs to the PrpD family.</text>
</comment>